<evidence type="ECO:0000313" key="3">
    <source>
        <dbReference type="Proteomes" id="UP000265618"/>
    </source>
</evidence>
<keyword evidence="3" id="KW-1185">Reference proteome</keyword>
<feature type="region of interest" description="Disordered" evidence="1">
    <location>
        <begin position="96"/>
        <end position="116"/>
    </location>
</feature>
<dbReference type="EMBL" id="BDIP01005342">
    <property type="protein sequence ID" value="GIQ89708.1"/>
    <property type="molecule type" value="Genomic_DNA"/>
</dbReference>
<feature type="compositionally biased region" description="Basic and acidic residues" evidence="1">
    <location>
        <begin position="96"/>
        <end position="112"/>
    </location>
</feature>
<comment type="caution">
    <text evidence="2">The sequence shown here is derived from an EMBL/GenBank/DDBJ whole genome shotgun (WGS) entry which is preliminary data.</text>
</comment>
<dbReference type="Proteomes" id="UP000265618">
    <property type="component" value="Unassembled WGS sequence"/>
</dbReference>
<sequence length="215" mass="23352">MDVEEEISDTTLRIREIRARLHMARHLPPSLRCHSQQPRTDLSIPIPSMYVPVQCLLGSALSMVFEPSMHPGAGVTRQMGLSECLGGLLTRLCKSVKKETEGEGERERESKRARVHAPGPPLKVVVVGHLADIDPEGFRSRLQSELTVSVPTSVSANMSVSVCTPGDGLSTYTAMCHVANDSGTTAGGITLQQWKQHQSTVGYLNEVPGLTNTLR</sequence>
<protein>
    <submittedName>
        <fullName evidence="2">Uncharacterized protein</fullName>
    </submittedName>
</protein>
<name>A0A9K3D9F3_9EUKA</name>
<evidence type="ECO:0000313" key="2">
    <source>
        <dbReference type="EMBL" id="GIQ89708.1"/>
    </source>
</evidence>
<organism evidence="2 3">
    <name type="scientific">Kipferlia bialata</name>
    <dbReference type="NCBI Taxonomy" id="797122"/>
    <lineage>
        <taxon>Eukaryota</taxon>
        <taxon>Metamonada</taxon>
        <taxon>Carpediemonas-like organisms</taxon>
        <taxon>Kipferlia</taxon>
    </lineage>
</organism>
<evidence type="ECO:0000256" key="1">
    <source>
        <dbReference type="SAM" id="MobiDB-lite"/>
    </source>
</evidence>
<dbReference type="AlphaFoldDB" id="A0A9K3D9F3"/>
<gene>
    <name evidence="2" type="ORF">KIPB_012253</name>
</gene>
<proteinExistence type="predicted"/>
<reference evidence="2 3" key="1">
    <citation type="journal article" date="2018" name="PLoS ONE">
        <title>The draft genome of Kipferlia bialata reveals reductive genome evolution in fornicate parasites.</title>
        <authorList>
            <person name="Tanifuji G."/>
            <person name="Takabayashi S."/>
            <person name="Kume K."/>
            <person name="Takagi M."/>
            <person name="Nakayama T."/>
            <person name="Kamikawa R."/>
            <person name="Inagaki Y."/>
            <person name="Hashimoto T."/>
        </authorList>
    </citation>
    <scope>NUCLEOTIDE SEQUENCE [LARGE SCALE GENOMIC DNA]</scope>
    <source>
        <strain evidence="2">NY0173</strain>
    </source>
</reference>
<accession>A0A9K3D9F3</accession>